<evidence type="ECO:0000313" key="3">
    <source>
        <dbReference type="Proteomes" id="UP000198866"/>
    </source>
</evidence>
<accession>A0A1H6U041</accession>
<proteinExistence type="predicted"/>
<keyword evidence="1" id="KW-0732">Signal</keyword>
<keyword evidence="3" id="KW-1185">Reference proteome</keyword>
<dbReference type="EMBL" id="FNYE01000004">
    <property type="protein sequence ID" value="SEI81362.1"/>
    <property type="molecule type" value="Genomic_DNA"/>
</dbReference>
<dbReference type="Proteomes" id="UP000198866">
    <property type="component" value="Unassembled WGS sequence"/>
</dbReference>
<gene>
    <name evidence="2" type="ORF">SAMN05192539_1004190</name>
</gene>
<feature type="signal peptide" evidence="1">
    <location>
        <begin position="1"/>
        <end position="26"/>
    </location>
</feature>
<evidence type="ECO:0000256" key="1">
    <source>
        <dbReference type="SAM" id="SignalP"/>
    </source>
</evidence>
<feature type="chain" id="PRO_5011702923" evidence="1">
    <location>
        <begin position="27"/>
        <end position="131"/>
    </location>
</feature>
<evidence type="ECO:0000313" key="2">
    <source>
        <dbReference type="EMBL" id="SEI81362.1"/>
    </source>
</evidence>
<name>A0A1H6U041_9BURK</name>
<dbReference type="AlphaFoldDB" id="A0A1H6U041"/>
<organism evidence="2 3">
    <name type="scientific">Paraburkholderia diazotrophica</name>
    <dbReference type="NCBI Taxonomy" id="667676"/>
    <lineage>
        <taxon>Bacteria</taxon>
        <taxon>Pseudomonadati</taxon>
        <taxon>Pseudomonadota</taxon>
        <taxon>Betaproteobacteria</taxon>
        <taxon>Burkholderiales</taxon>
        <taxon>Burkholderiaceae</taxon>
        <taxon>Paraburkholderia</taxon>
    </lineage>
</organism>
<reference evidence="3" key="1">
    <citation type="submission" date="2016-10" db="EMBL/GenBank/DDBJ databases">
        <authorList>
            <person name="Varghese N."/>
            <person name="Submissions S."/>
        </authorList>
    </citation>
    <scope>NUCLEOTIDE SEQUENCE [LARGE SCALE GENOMIC DNA]</scope>
    <source>
        <strain evidence="3">LMG 26031</strain>
    </source>
</reference>
<sequence>MAYGKKALGAIALAAALLAGANAASAREIAIFPGNGDMDPTILTNEQCTPGKPGDGLRAIVQLRGRGDFESCWHKTDRTPSGLQTINGEKRVIVVCARAYGKRDGFLTNDCRWIDQHYFLDPATVPRSAFD</sequence>
<protein>
    <submittedName>
        <fullName evidence="2">Uncharacterized protein</fullName>
    </submittedName>
</protein>